<reference evidence="4 5" key="1">
    <citation type="submission" date="2023-08" db="EMBL/GenBank/DDBJ databases">
        <title>Annotated Genome Sequence of Vanrija albida AlHP1.</title>
        <authorList>
            <person name="Herzog R."/>
        </authorList>
    </citation>
    <scope>NUCLEOTIDE SEQUENCE [LARGE SCALE GENOMIC DNA]</scope>
    <source>
        <strain evidence="4 5">AlHP1</strain>
    </source>
</reference>
<comment type="caution">
    <text evidence="4">The sequence shown here is derived from an EMBL/GenBank/DDBJ whole genome shotgun (WGS) entry which is preliminary data.</text>
</comment>
<dbReference type="PANTHER" id="PTHR43333:SF1">
    <property type="entry name" value="D-ISOMER SPECIFIC 2-HYDROXYACID DEHYDROGENASE NAD-BINDING DOMAIN-CONTAINING PROTEIN"/>
    <property type="match status" value="1"/>
</dbReference>
<dbReference type="Gene3D" id="3.40.50.720">
    <property type="entry name" value="NAD(P)-binding Rossmann-like Domain"/>
    <property type="match status" value="2"/>
</dbReference>
<evidence type="ECO:0000256" key="2">
    <source>
        <dbReference type="ARBA" id="ARBA00023027"/>
    </source>
</evidence>
<evidence type="ECO:0000313" key="4">
    <source>
        <dbReference type="EMBL" id="KAL1408796.1"/>
    </source>
</evidence>
<dbReference type="InterPro" id="IPR006140">
    <property type="entry name" value="D-isomer_DH_NAD-bd"/>
</dbReference>
<feature type="domain" description="D-isomer specific 2-hydroxyacid dehydrogenase NAD-binding" evidence="3">
    <location>
        <begin position="118"/>
        <end position="309"/>
    </location>
</feature>
<organism evidence="4 5">
    <name type="scientific">Vanrija albida</name>
    <dbReference type="NCBI Taxonomy" id="181172"/>
    <lineage>
        <taxon>Eukaryota</taxon>
        <taxon>Fungi</taxon>
        <taxon>Dikarya</taxon>
        <taxon>Basidiomycota</taxon>
        <taxon>Agaricomycotina</taxon>
        <taxon>Tremellomycetes</taxon>
        <taxon>Trichosporonales</taxon>
        <taxon>Trichosporonaceae</taxon>
        <taxon>Vanrija</taxon>
    </lineage>
</organism>
<dbReference type="GeneID" id="95986653"/>
<dbReference type="Proteomes" id="UP001565368">
    <property type="component" value="Unassembled WGS sequence"/>
</dbReference>
<dbReference type="InterPro" id="IPR036291">
    <property type="entry name" value="NAD(P)-bd_dom_sf"/>
</dbReference>
<sequence length="346" mass="36395">MPRAPITTAAVLVPLPERALARVRAAFPTVHYHPDFSLPPAVRPEVEYVFTTWAGLPADVALADIPNVRHIQLAMAGADKLLSSPAIAELASAGAGPTVSTASGTHVLSIPPWVVGNVINLLHQMPAMITFARAEVDGAGGAYYARSLHGRTAGMLGYGALGREAARLLRAHGMRVVAANTSGRSTSETEYVIPGTGDPDGSVPERYFSTRDAAQLDEFLAQTDVLVCSMPSTPATRGMLTAEKLAKLRPGALLVNIGRGDLVSSADILAALDNGTLFGAALDVTDPEPLPQGHALWTHPRAIVTPHLSGNAEGEMDIATDIALENAKRVERGERPFNVVDLAKGY</sequence>
<keyword evidence="1" id="KW-0560">Oxidoreductase</keyword>
<dbReference type="SUPFAM" id="SSF51735">
    <property type="entry name" value="NAD(P)-binding Rossmann-fold domains"/>
    <property type="match status" value="1"/>
</dbReference>
<gene>
    <name evidence="4" type="ORF">Q8F55_005610</name>
</gene>
<evidence type="ECO:0000256" key="1">
    <source>
        <dbReference type="ARBA" id="ARBA00023002"/>
    </source>
</evidence>
<keyword evidence="2" id="KW-0520">NAD</keyword>
<dbReference type="EMBL" id="JBBXJM010000004">
    <property type="protein sequence ID" value="KAL1408796.1"/>
    <property type="molecule type" value="Genomic_DNA"/>
</dbReference>
<dbReference type="PANTHER" id="PTHR43333">
    <property type="entry name" value="2-HACID_DH_C DOMAIN-CONTAINING PROTEIN"/>
    <property type="match status" value="1"/>
</dbReference>
<name>A0ABR3Q2W9_9TREE</name>
<accession>A0ABR3Q2W9</accession>
<dbReference type="RefSeq" id="XP_069208740.1">
    <property type="nucleotide sequence ID" value="XM_069354098.1"/>
</dbReference>
<keyword evidence="5" id="KW-1185">Reference proteome</keyword>
<evidence type="ECO:0000259" key="3">
    <source>
        <dbReference type="Pfam" id="PF02826"/>
    </source>
</evidence>
<proteinExistence type="predicted"/>
<protein>
    <recommendedName>
        <fullName evidence="3">D-isomer specific 2-hydroxyacid dehydrogenase NAD-binding domain-containing protein</fullName>
    </recommendedName>
</protein>
<dbReference type="Pfam" id="PF02826">
    <property type="entry name" value="2-Hacid_dh_C"/>
    <property type="match status" value="1"/>
</dbReference>
<evidence type="ECO:0000313" key="5">
    <source>
        <dbReference type="Proteomes" id="UP001565368"/>
    </source>
</evidence>